<dbReference type="HOGENOM" id="CLU_151889_0_0_4"/>
<dbReference type="EMBL" id="LN794158">
    <property type="protein sequence ID" value="CEN56388.1"/>
    <property type="molecule type" value="Genomic_DNA"/>
</dbReference>
<keyword evidence="3" id="KW-1185">Reference proteome</keyword>
<dbReference type="Proteomes" id="UP000056322">
    <property type="component" value="Chromosome 1"/>
</dbReference>
<dbReference type="OrthoDB" id="8537549at2"/>
<dbReference type="RefSeq" id="WP_045751491.1">
    <property type="nucleotide sequence ID" value="NZ_LN794158.1"/>
</dbReference>
<reference evidence="3" key="1">
    <citation type="submission" date="2014-12" db="EMBL/GenBank/DDBJ databases">
        <authorList>
            <person name="Salcher M.M."/>
        </authorList>
    </citation>
    <scope>NUCLEOTIDE SEQUENCE [LARGE SCALE GENOMIC DNA]</scope>
    <source>
        <strain evidence="3">MMS-10A-171</strain>
    </source>
</reference>
<accession>A0A0B7J152</accession>
<dbReference type="STRING" id="1581680.BN1209_1350"/>
<evidence type="ECO:0000256" key="1">
    <source>
        <dbReference type="SAM" id="SignalP"/>
    </source>
</evidence>
<gene>
    <name evidence="2" type="ORF">BN1209_1350</name>
</gene>
<sequence length="124" mass="13642">MKLVTFALLISLSGVAFAETAIAKKSAEIPTADKEFVEKINGFDKAKIIEQLGEPSMAEDVQSSAGKAFASIWQYHYLNTNDKGEYYQTTELDFIDDKVVMVVFMNNDGKEVPADAVKVTPGKK</sequence>
<feature type="chain" id="PRO_5002117151" description="Lipoprotein SmpA/OmlA domain-containing protein" evidence="1">
    <location>
        <begin position="19"/>
        <end position="124"/>
    </location>
</feature>
<keyword evidence="1" id="KW-0732">Signal</keyword>
<evidence type="ECO:0000313" key="3">
    <source>
        <dbReference type="Proteomes" id="UP000056322"/>
    </source>
</evidence>
<name>A0A0B7J152_9PROT</name>
<proteinExistence type="predicted"/>
<organism evidence="2 3">
    <name type="scientific">Candidatus Methylopumilus turicensis</name>
    <dbReference type="NCBI Taxonomy" id="1581680"/>
    <lineage>
        <taxon>Bacteria</taxon>
        <taxon>Pseudomonadati</taxon>
        <taxon>Pseudomonadota</taxon>
        <taxon>Betaproteobacteria</taxon>
        <taxon>Nitrosomonadales</taxon>
        <taxon>Methylophilaceae</taxon>
        <taxon>Candidatus Methylopumilus</taxon>
    </lineage>
</organism>
<evidence type="ECO:0008006" key="4">
    <source>
        <dbReference type="Google" id="ProtNLM"/>
    </source>
</evidence>
<dbReference type="KEGG" id="mbac:BN1209_1350"/>
<dbReference type="AlphaFoldDB" id="A0A0B7J152"/>
<evidence type="ECO:0000313" key="2">
    <source>
        <dbReference type="EMBL" id="CEN56388.1"/>
    </source>
</evidence>
<protein>
    <recommendedName>
        <fullName evidence="4">Lipoprotein SmpA/OmlA domain-containing protein</fullName>
    </recommendedName>
</protein>
<feature type="signal peptide" evidence="1">
    <location>
        <begin position="1"/>
        <end position="18"/>
    </location>
</feature>